<reference evidence="3 4" key="1">
    <citation type="submission" date="2018-03" db="EMBL/GenBank/DDBJ databases">
        <title>Genomic Encyclopedia of Archaeal and Bacterial Type Strains, Phase II (KMG-II): from individual species to whole genera.</title>
        <authorList>
            <person name="Goeker M."/>
        </authorList>
    </citation>
    <scope>NUCLEOTIDE SEQUENCE [LARGE SCALE GENOMIC DNA]</scope>
    <source>
        <strain evidence="3 4">DSM 13175</strain>
    </source>
</reference>
<dbReference type="SMART" id="SM00278">
    <property type="entry name" value="HhH1"/>
    <property type="match status" value="2"/>
</dbReference>
<comment type="caution">
    <text evidence="3">The sequence shown here is derived from an EMBL/GenBank/DDBJ whole genome shotgun (WGS) entry which is preliminary data.</text>
</comment>
<protein>
    <submittedName>
        <fullName evidence="3">Competence protein ComEA</fullName>
    </submittedName>
</protein>
<dbReference type="InterPro" id="IPR010994">
    <property type="entry name" value="RuvA_2-like"/>
</dbReference>
<dbReference type="Gene3D" id="3.10.560.10">
    <property type="entry name" value="Outer membrane lipoprotein wza domain like"/>
    <property type="match status" value="1"/>
</dbReference>
<dbReference type="EMBL" id="PVTO01000002">
    <property type="protein sequence ID" value="PRY83877.1"/>
    <property type="molecule type" value="Genomic_DNA"/>
</dbReference>
<dbReference type="Pfam" id="PF12836">
    <property type="entry name" value="HHH_3"/>
    <property type="match status" value="1"/>
</dbReference>
<dbReference type="InterPro" id="IPR003583">
    <property type="entry name" value="Hlx-hairpin-Hlx_DNA-bd_motif"/>
</dbReference>
<dbReference type="PANTHER" id="PTHR21180">
    <property type="entry name" value="ENDONUCLEASE/EXONUCLEASE/PHOSPHATASE FAMILY DOMAIN-CONTAINING PROTEIN 1"/>
    <property type="match status" value="1"/>
</dbReference>
<gene>
    <name evidence="3" type="ORF">CLV38_10260</name>
</gene>
<dbReference type="Proteomes" id="UP000238205">
    <property type="component" value="Unassembled WGS sequence"/>
</dbReference>
<name>A0A2T0WB09_9LACT</name>
<dbReference type="SUPFAM" id="SSF47781">
    <property type="entry name" value="RuvA domain 2-like"/>
    <property type="match status" value="1"/>
</dbReference>
<keyword evidence="1" id="KW-1133">Transmembrane helix</keyword>
<evidence type="ECO:0000259" key="2">
    <source>
        <dbReference type="SMART" id="SM00278"/>
    </source>
</evidence>
<accession>A0A2T0WB09</accession>
<dbReference type="GO" id="GO:0006281">
    <property type="term" value="P:DNA repair"/>
    <property type="evidence" value="ECO:0007669"/>
    <property type="project" value="InterPro"/>
</dbReference>
<evidence type="ECO:0000313" key="4">
    <source>
        <dbReference type="Proteomes" id="UP000238205"/>
    </source>
</evidence>
<dbReference type="InterPro" id="IPR019554">
    <property type="entry name" value="Soluble_ligand-bd"/>
</dbReference>
<organism evidence="3 4">
    <name type="scientific">Alkalibacterium olivapovliticus</name>
    <dbReference type="NCBI Taxonomy" id="99907"/>
    <lineage>
        <taxon>Bacteria</taxon>
        <taxon>Bacillati</taxon>
        <taxon>Bacillota</taxon>
        <taxon>Bacilli</taxon>
        <taxon>Lactobacillales</taxon>
        <taxon>Carnobacteriaceae</taxon>
        <taxon>Alkalibacterium</taxon>
    </lineage>
</organism>
<sequence length="211" mass="23375">MNVIERHKTTILIGLGIIIAGLFIYQTVWDQAADQLDDSENITLESMVSQGDDESTVYEEMDEGSDIKNQSLYVDIKGAIQMPGVYEMQSHQRVIDVIQKAGGLKEDSDSNTINFARQLEDEMMIYIPHEGEEVYVELEGAPEPSSEASININQADLNSLLSLNGIGPQKAQEIIAYRESNGPFSSIEDITNVSGIGEKTFEKIQDQITVN</sequence>
<dbReference type="Gene3D" id="1.10.150.310">
    <property type="entry name" value="Tex RuvX-like domain-like"/>
    <property type="match status" value="1"/>
</dbReference>
<keyword evidence="1" id="KW-0472">Membrane</keyword>
<dbReference type="RefSeq" id="WP_106190483.1">
    <property type="nucleotide sequence ID" value="NZ_PVTO01000002.1"/>
</dbReference>
<dbReference type="Pfam" id="PF10531">
    <property type="entry name" value="SLBB"/>
    <property type="match status" value="1"/>
</dbReference>
<dbReference type="GO" id="GO:0015628">
    <property type="term" value="P:protein secretion by the type II secretion system"/>
    <property type="evidence" value="ECO:0007669"/>
    <property type="project" value="TreeGrafter"/>
</dbReference>
<dbReference type="OrthoDB" id="9790239at2"/>
<dbReference type="GO" id="GO:0003677">
    <property type="term" value="F:DNA binding"/>
    <property type="evidence" value="ECO:0007669"/>
    <property type="project" value="InterPro"/>
</dbReference>
<dbReference type="InterPro" id="IPR004509">
    <property type="entry name" value="Competence_ComEA_HhH"/>
</dbReference>
<dbReference type="AlphaFoldDB" id="A0A2T0WB09"/>
<dbReference type="PANTHER" id="PTHR21180:SF32">
    <property type="entry name" value="ENDONUCLEASE_EXONUCLEASE_PHOSPHATASE FAMILY DOMAIN-CONTAINING PROTEIN 1"/>
    <property type="match status" value="1"/>
</dbReference>
<keyword evidence="1" id="KW-0812">Transmembrane</keyword>
<feature type="transmembrane region" description="Helical" evidence="1">
    <location>
        <begin position="12"/>
        <end position="29"/>
    </location>
</feature>
<feature type="domain" description="Helix-hairpin-helix DNA-binding motif class 1" evidence="2">
    <location>
        <begin position="188"/>
        <end position="207"/>
    </location>
</feature>
<dbReference type="InterPro" id="IPR051675">
    <property type="entry name" value="Endo/Exo/Phosphatase_dom_1"/>
</dbReference>
<evidence type="ECO:0000313" key="3">
    <source>
        <dbReference type="EMBL" id="PRY83877.1"/>
    </source>
</evidence>
<dbReference type="GO" id="GO:0015627">
    <property type="term" value="C:type II protein secretion system complex"/>
    <property type="evidence" value="ECO:0007669"/>
    <property type="project" value="TreeGrafter"/>
</dbReference>
<keyword evidence="4" id="KW-1185">Reference proteome</keyword>
<dbReference type="NCBIfam" id="TIGR00426">
    <property type="entry name" value="competence protein ComEA helix-hairpin-helix repeat region"/>
    <property type="match status" value="1"/>
</dbReference>
<evidence type="ECO:0000256" key="1">
    <source>
        <dbReference type="SAM" id="Phobius"/>
    </source>
</evidence>
<proteinExistence type="predicted"/>
<feature type="domain" description="Helix-hairpin-helix DNA-binding motif class 1" evidence="2">
    <location>
        <begin position="158"/>
        <end position="177"/>
    </location>
</feature>